<evidence type="ECO:0000256" key="1">
    <source>
        <dbReference type="SAM" id="MobiDB-lite"/>
    </source>
</evidence>
<dbReference type="EMBL" id="JACXVP010000004">
    <property type="protein sequence ID" value="KAG5610899.1"/>
    <property type="molecule type" value="Genomic_DNA"/>
</dbReference>
<evidence type="ECO:0000313" key="2">
    <source>
        <dbReference type="EMBL" id="KAG5610899.1"/>
    </source>
</evidence>
<keyword evidence="3" id="KW-1185">Reference proteome</keyword>
<protein>
    <recommendedName>
        <fullName evidence="4">Gag-pol polyprotein</fullName>
    </recommendedName>
</protein>
<dbReference type="AlphaFoldDB" id="A0A9J5ZD75"/>
<sequence length="119" mass="12844">MRECSKNRQGNGGNKAQSSSVAPPDRAAPRGATSGTGGRTNCLYAITSRQEQENSPDVVTDMIKVFNFDVYALLDPGESLAFVTPYVANKFDVLPEKLCEPFCVTTPVGGVYYSRESLS</sequence>
<reference evidence="2 3" key="1">
    <citation type="submission" date="2020-09" db="EMBL/GenBank/DDBJ databases">
        <title>De no assembly of potato wild relative species, Solanum commersonii.</title>
        <authorList>
            <person name="Cho K."/>
        </authorList>
    </citation>
    <scope>NUCLEOTIDE SEQUENCE [LARGE SCALE GENOMIC DNA]</scope>
    <source>
        <strain evidence="2">LZ3.2</strain>
        <tissue evidence="2">Leaf</tissue>
    </source>
</reference>
<comment type="caution">
    <text evidence="2">The sequence shown here is derived from an EMBL/GenBank/DDBJ whole genome shotgun (WGS) entry which is preliminary data.</text>
</comment>
<dbReference type="Pfam" id="PF08284">
    <property type="entry name" value="RVP_2"/>
    <property type="match status" value="1"/>
</dbReference>
<dbReference type="Proteomes" id="UP000824120">
    <property type="component" value="Chromosome 4"/>
</dbReference>
<feature type="region of interest" description="Disordered" evidence="1">
    <location>
        <begin position="1"/>
        <end position="39"/>
    </location>
</feature>
<dbReference type="OrthoDB" id="1304922at2759"/>
<name>A0A9J5ZD75_SOLCO</name>
<proteinExistence type="predicted"/>
<gene>
    <name evidence="2" type="ORF">H5410_022180</name>
</gene>
<accession>A0A9J5ZD75</accession>
<evidence type="ECO:0000313" key="3">
    <source>
        <dbReference type="Proteomes" id="UP000824120"/>
    </source>
</evidence>
<organism evidence="2 3">
    <name type="scientific">Solanum commersonii</name>
    <name type="common">Commerson's wild potato</name>
    <name type="synonym">Commerson's nightshade</name>
    <dbReference type="NCBI Taxonomy" id="4109"/>
    <lineage>
        <taxon>Eukaryota</taxon>
        <taxon>Viridiplantae</taxon>
        <taxon>Streptophyta</taxon>
        <taxon>Embryophyta</taxon>
        <taxon>Tracheophyta</taxon>
        <taxon>Spermatophyta</taxon>
        <taxon>Magnoliopsida</taxon>
        <taxon>eudicotyledons</taxon>
        <taxon>Gunneridae</taxon>
        <taxon>Pentapetalae</taxon>
        <taxon>asterids</taxon>
        <taxon>lamiids</taxon>
        <taxon>Solanales</taxon>
        <taxon>Solanaceae</taxon>
        <taxon>Solanoideae</taxon>
        <taxon>Solaneae</taxon>
        <taxon>Solanum</taxon>
    </lineage>
</organism>
<evidence type="ECO:0008006" key="4">
    <source>
        <dbReference type="Google" id="ProtNLM"/>
    </source>
</evidence>